<keyword evidence="9" id="KW-0805">Transcription regulation</keyword>
<feature type="compositionally biased region" description="Low complexity" evidence="15">
    <location>
        <begin position="134"/>
        <end position="144"/>
    </location>
</feature>
<evidence type="ECO:0000256" key="13">
    <source>
        <dbReference type="ARBA" id="ARBA00045805"/>
    </source>
</evidence>
<sequence length="632" mass="68984">MPAHLKRKRVEGGLEPPATATATGAAVAAPIPRRATRHSSFSPLPVPPDPERRRRRRRVENGETSESSQLSRSPRGKENIPLHPELVSKPPTRLTRHSGVAEGTRHPSSINIDRAPTTNLSTPAHPAQMAELNSQRQKPQSRRSSAADVPYIAHRQAVSVGRTKPIIMTTSIAQSAQLLTPTRNVTPNRGRRATDSTGETERNIDKVVLGDICFRAWYPSYYGKEVLGDTSGSTKGDKDAHGKSNATTAANHDEAKSSANGGKAHGRRDRDNPPPMLDRLYVCPSCFKYSKELVTWWEHVRWCERRGHVPGNKIYTHPKGKRTVLVPSGPPSKQGRGKGGSAGPRMVEEMVQDEGEWSIWEVDGESDVLFCQNLSLFAKLFLDNKSVFFDVTGFNYFLLVYTPPPPPTDPDAEVAELVQPRSQIVGFFSKEKISWDNNNLACILIFPPWQRKGLGALLMGVSYEISRREGLLGGPEKPISDLGKRGYKRFWAGEIARWILSLDSSSSSGGNCGGETVVDIEACSQATWIAPEDCLLVLREMGVAEDAGKGPPPRGRVQEPTAEEQSTNNDPAAATEAEAAVNQVQSVRISQAAVRAWVAAHKIPLERACDPNGFVEGYAMKNGSAAPEEVAA</sequence>
<evidence type="ECO:0000259" key="16">
    <source>
        <dbReference type="PROSITE" id="PS51726"/>
    </source>
</evidence>
<evidence type="ECO:0000256" key="11">
    <source>
        <dbReference type="ARBA" id="ARBA00023242"/>
    </source>
</evidence>
<dbReference type="EMBL" id="MU860132">
    <property type="protein sequence ID" value="KAK4237559.1"/>
    <property type="molecule type" value="Genomic_DNA"/>
</dbReference>
<feature type="region of interest" description="Disordered" evidence="15">
    <location>
        <begin position="229"/>
        <end position="275"/>
    </location>
</feature>
<dbReference type="EC" id="2.3.1.48" evidence="3"/>
<evidence type="ECO:0000313" key="17">
    <source>
        <dbReference type="EMBL" id="KAK4237559.1"/>
    </source>
</evidence>
<dbReference type="InterPro" id="IPR016181">
    <property type="entry name" value="Acyl_CoA_acyltransferase"/>
</dbReference>
<keyword evidence="8" id="KW-0007">Acetylation</keyword>
<reference evidence="17" key="1">
    <citation type="journal article" date="2023" name="Mol. Phylogenet. Evol.">
        <title>Genome-scale phylogeny and comparative genomics of the fungal order Sordariales.</title>
        <authorList>
            <person name="Hensen N."/>
            <person name="Bonometti L."/>
            <person name="Westerberg I."/>
            <person name="Brannstrom I.O."/>
            <person name="Guillou S."/>
            <person name="Cros-Aarteil S."/>
            <person name="Calhoun S."/>
            <person name="Haridas S."/>
            <person name="Kuo A."/>
            <person name="Mondo S."/>
            <person name="Pangilinan J."/>
            <person name="Riley R."/>
            <person name="LaButti K."/>
            <person name="Andreopoulos B."/>
            <person name="Lipzen A."/>
            <person name="Chen C."/>
            <person name="Yan M."/>
            <person name="Daum C."/>
            <person name="Ng V."/>
            <person name="Clum A."/>
            <person name="Steindorff A."/>
            <person name="Ohm R.A."/>
            <person name="Martin F."/>
            <person name="Silar P."/>
            <person name="Natvig D.O."/>
            <person name="Lalanne C."/>
            <person name="Gautier V."/>
            <person name="Ament-Velasquez S.L."/>
            <person name="Kruys A."/>
            <person name="Hutchinson M.I."/>
            <person name="Powell A.J."/>
            <person name="Barry K."/>
            <person name="Miller A.N."/>
            <person name="Grigoriev I.V."/>
            <person name="Debuchy R."/>
            <person name="Gladieux P."/>
            <person name="Hiltunen Thoren M."/>
            <person name="Johannesson H."/>
        </authorList>
    </citation>
    <scope>NUCLEOTIDE SEQUENCE</scope>
    <source>
        <strain evidence="17">CBS 532.94</strain>
    </source>
</reference>
<feature type="compositionally biased region" description="Low complexity" evidence="15">
    <location>
        <begin position="16"/>
        <end position="30"/>
    </location>
</feature>
<keyword evidence="6" id="KW-0863">Zinc-finger</keyword>
<dbReference type="PANTHER" id="PTHR10615">
    <property type="entry name" value="HISTONE ACETYLTRANSFERASE"/>
    <property type="match status" value="1"/>
</dbReference>
<evidence type="ECO:0000256" key="1">
    <source>
        <dbReference type="ARBA" id="ARBA00004123"/>
    </source>
</evidence>
<evidence type="ECO:0000256" key="9">
    <source>
        <dbReference type="ARBA" id="ARBA00023015"/>
    </source>
</evidence>
<evidence type="ECO:0000313" key="18">
    <source>
        <dbReference type="Proteomes" id="UP001303760"/>
    </source>
</evidence>
<evidence type="ECO:0000256" key="8">
    <source>
        <dbReference type="ARBA" id="ARBA00022990"/>
    </source>
</evidence>
<name>A0AAN7HEW5_9PEZI</name>
<feature type="region of interest" description="Disordered" evidence="15">
    <location>
        <begin position="545"/>
        <end position="572"/>
    </location>
</feature>
<dbReference type="SUPFAM" id="SSF55729">
    <property type="entry name" value="Acyl-CoA N-acyltransferases (Nat)"/>
    <property type="match status" value="1"/>
</dbReference>
<dbReference type="GO" id="GO:0046972">
    <property type="term" value="F:histone H4K16 acetyltransferase activity"/>
    <property type="evidence" value="ECO:0007669"/>
    <property type="project" value="TreeGrafter"/>
</dbReference>
<dbReference type="GO" id="GO:0035267">
    <property type="term" value="C:NuA4 histone acetyltransferase complex"/>
    <property type="evidence" value="ECO:0007669"/>
    <property type="project" value="TreeGrafter"/>
</dbReference>
<comment type="function">
    <text evidence="13">Catalytic component of the NuA4 histone acetyltransferase (HAT) complex which is involved in epigenetic transcriptional activation of selected genes principally by acetylation of nucleosomal histones H4, H3, H2B, H2A and H2A variant H2A.Z. Acetylates histone H4 to form H4K5ac, H4K8ac, H4K12ac and H4K16ac, histone H3 to form H3K14ac, and histone H2A to form H2AK4ac and H2AK7ac. The NuA4 complex is involved in the DNA damage response and is required for chromosome segregation. The NuA4 complex plays a direct role in repair of DNA double-strand breaks (DSBs) through homologous recombination. Recruitment to promoters depends on H3K4me. Also acetylates non-histone proteins. In addition to protein acetyltransferase, can use different acyl-CoA substrates, such as 2-hydroxyisobutanoyl-CoA (2-hydroxyisobutyryl-CoA) or (2E)-butenoyl-CoA (crotonyl-CoA), and is able to mediate protein 2-hydroxyisobutyrylation and crotonylation, respectively.</text>
</comment>
<dbReference type="InterPro" id="IPR036388">
    <property type="entry name" value="WH-like_DNA-bd_sf"/>
</dbReference>
<dbReference type="Proteomes" id="UP001303760">
    <property type="component" value="Unassembled WGS sequence"/>
</dbReference>
<feature type="compositionally biased region" description="Polar residues" evidence="15">
    <location>
        <begin position="106"/>
        <end position="122"/>
    </location>
</feature>
<dbReference type="PROSITE" id="PS51726">
    <property type="entry name" value="MYST_HAT"/>
    <property type="match status" value="1"/>
</dbReference>
<organism evidence="17 18">
    <name type="scientific">Achaetomium macrosporum</name>
    <dbReference type="NCBI Taxonomy" id="79813"/>
    <lineage>
        <taxon>Eukaryota</taxon>
        <taxon>Fungi</taxon>
        <taxon>Dikarya</taxon>
        <taxon>Ascomycota</taxon>
        <taxon>Pezizomycotina</taxon>
        <taxon>Sordariomycetes</taxon>
        <taxon>Sordariomycetidae</taxon>
        <taxon>Sordariales</taxon>
        <taxon>Chaetomiaceae</taxon>
        <taxon>Achaetomium</taxon>
    </lineage>
</organism>
<dbReference type="InterPro" id="IPR050603">
    <property type="entry name" value="MYST_HAT"/>
</dbReference>
<keyword evidence="5" id="KW-0479">Metal-binding</keyword>
<proteinExistence type="inferred from homology"/>
<evidence type="ECO:0000256" key="5">
    <source>
        <dbReference type="ARBA" id="ARBA00022723"/>
    </source>
</evidence>
<evidence type="ECO:0000256" key="2">
    <source>
        <dbReference type="ARBA" id="ARBA00010107"/>
    </source>
</evidence>
<gene>
    <name evidence="17" type="ORF">C8A03DRAFT_15902</name>
</gene>
<evidence type="ECO:0000256" key="15">
    <source>
        <dbReference type="SAM" id="MobiDB-lite"/>
    </source>
</evidence>
<dbReference type="FunFam" id="3.40.630.30:FF:000067">
    <property type="entry name" value="Histone acetyltransferase"/>
    <property type="match status" value="1"/>
</dbReference>
<dbReference type="Gene3D" id="3.30.60.60">
    <property type="entry name" value="N-acetyl transferase-like"/>
    <property type="match status" value="1"/>
</dbReference>
<dbReference type="Pfam" id="PF01853">
    <property type="entry name" value="MOZ_SAS"/>
    <property type="match status" value="1"/>
</dbReference>
<accession>A0AAN7HEW5</accession>
<comment type="subcellular location">
    <subcellularLocation>
        <location evidence="1">Nucleus</location>
    </subcellularLocation>
</comment>
<comment type="similarity">
    <text evidence="2">Belongs to the MYST (SAS/MOZ) family.</text>
</comment>
<evidence type="ECO:0000256" key="12">
    <source>
        <dbReference type="ARBA" id="ARBA00023315"/>
    </source>
</evidence>
<dbReference type="GO" id="GO:0006355">
    <property type="term" value="P:regulation of DNA-templated transcription"/>
    <property type="evidence" value="ECO:0007669"/>
    <property type="project" value="InterPro"/>
</dbReference>
<dbReference type="Gene3D" id="3.40.630.30">
    <property type="match status" value="1"/>
</dbReference>
<keyword evidence="7" id="KW-0862">Zinc</keyword>
<feature type="active site" description="Proton donor/acceptor" evidence="14">
    <location>
        <position position="476"/>
    </location>
</feature>
<evidence type="ECO:0000256" key="4">
    <source>
        <dbReference type="ARBA" id="ARBA00022679"/>
    </source>
</evidence>
<keyword evidence="10" id="KW-0804">Transcription</keyword>
<dbReference type="GO" id="GO:0005634">
    <property type="term" value="C:nucleus"/>
    <property type="evidence" value="ECO:0007669"/>
    <property type="project" value="UniProtKB-SubCell"/>
</dbReference>
<dbReference type="InterPro" id="IPR002717">
    <property type="entry name" value="HAT_MYST-type"/>
</dbReference>
<reference evidence="17" key="2">
    <citation type="submission" date="2023-05" db="EMBL/GenBank/DDBJ databases">
        <authorList>
            <consortium name="Lawrence Berkeley National Laboratory"/>
            <person name="Steindorff A."/>
            <person name="Hensen N."/>
            <person name="Bonometti L."/>
            <person name="Westerberg I."/>
            <person name="Brannstrom I.O."/>
            <person name="Guillou S."/>
            <person name="Cros-Aarteil S."/>
            <person name="Calhoun S."/>
            <person name="Haridas S."/>
            <person name="Kuo A."/>
            <person name="Mondo S."/>
            <person name="Pangilinan J."/>
            <person name="Riley R."/>
            <person name="Labutti K."/>
            <person name="Andreopoulos B."/>
            <person name="Lipzen A."/>
            <person name="Chen C."/>
            <person name="Yanf M."/>
            <person name="Daum C."/>
            <person name="Ng V."/>
            <person name="Clum A."/>
            <person name="Ohm R."/>
            <person name="Martin F."/>
            <person name="Silar P."/>
            <person name="Natvig D."/>
            <person name="Lalanne C."/>
            <person name="Gautier V."/>
            <person name="Ament-Velasquez S.L."/>
            <person name="Kruys A."/>
            <person name="Hutchinson M.I."/>
            <person name="Powell A.J."/>
            <person name="Barry K."/>
            <person name="Miller A.N."/>
            <person name="Grigoriev I.V."/>
            <person name="Debuchy R."/>
            <person name="Gladieux P."/>
            <person name="Thoren M.H."/>
            <person name="Johannesson H."/>
        </authorList>
    </citation>
    <scope>NUCLEOTIDE SEQUENCE</scope>
    <source>
        <strain evidence="17">CBS 532.94</strain>
    </source>
</reference>
<keyword evidence="12" id="KW-0012">Acyltransferase</keyword>
<keyword evidence="11" id="KW-0539">Nucleus</keyword>
<feature type="region of interest" description="Disordered" evidence="15">
    <location>
        <begin position="314"/>
        <end position="344"/>
    </location>
</feature>
<evidence type="ECO:0000256" key="3">
    <source>
        <dbReference type="ARBA" id="ARBA00013184"/>
    </source>
</evidence>
<comment type="caution">
    <text evidence="17">The sequence shown here is derived from an EMBL/GenBank/DDBJ whole genome shotgun (WGS) entry which is preliminary data.</text>
</comment>
<dbReference type="AlphaFoldDB" id="A0AAN7HEW5"/>
<dbReference type="Gene3D" id="1.10.10.10">
    <property type="entry name" value="Winged helix-like DNA-binding domain superfamily/Winged helix DNA-binding domain"/>
    <property type="match status" value="1"/>
</dbReference>
<feature type="region of interest" description="Disordered" evidence="15">
    <location>
        <begin position="1"/>
        <end position="147"/>
    </location>
</feature>
<keyword evidence="4" id="KW-0808">Transferase</keyword>
<evidence type="ECO:0000256" key="14">
    <source>
        <dbReference type="PIRSR" id="PIRSR602717-51"/>
    </source>
</evidence>
<feature type="compositionally biased region" description="Polar residues" evidence="15">
    <location>
        <begin position="62"/>
        <end position="72"/>
    </location>
</feature>
<keyword evidence="18" id="KW-1185">Reference proteome</keyword>
<feature type="domain" description="MYST-type HAT" evidence="16">
    <location>
        <begin position="199"/>
        <end position="560"/>
    </location>
</feature>
<evidence type="ECO:0000256" key="6">
    <source>
        <dbReference type="ARBA" id="ARBA00022771"/>
    </source>
</evidence>
<dbReference type="PANTHER" id="PTHR10615:SF219">
    <property type="entry name" value="HISTONE ACETYLTRANSFERASE KAT5"/>
    <property type="match status" value="1"/>
</dbReference>
<protein>
    <recommendedName>
        <fullName evidence="3">histone acetyltransferase</fullName>
        <ecNumber evidence="3">2.3.1.48</ecNumber>
    </recommendedName>
</protein>
<dbReference type="GO" id="GO:0008270">
    <property type="term" value="F:zinc ion binding"/>
    <property type="evidence" value="ECO:0007669"/>
    <property type="project" value="UniProtKB-KW"/>
</dbReference>
<evidence type="ECO:0000256" key="7">
    <source>
        <dbReference type="ARBA" id="ARBA00022833"/>
    </source>
</evidence>
<evidence type="ECO:0000256" key="10">
    <source>
        <dbReference type="ARBA" id="ARBA00023163"/>
    </source>
</evidence>